<accession>A0AAD9V310</accession>
<keyword evidence="3" id="KW-1185">Reference proteome</keyword>
<reference evidence="2" key="2">
    <citation type="journal article" date="2023" name="Science">
        <title>Genomic signatures of disease resistance in endangered staghorn corals.</title>
        <authorList>
            <person name="Vollmer S.V."/>
            <person name="Selwyn J.D."/>
            <person name="Despard B.A."/>
            <person name="Roesel C.L."/>
        </authorList>
    </citation>
    <scope>NUCLEOTIDE SEQUENCE</scope>
    <source>
        <strain evidence="2">K2</strain>
    </source>
</reference>
<gene>
    <name evidence="2" type="ORF">P5673_017969</name>
</gene>
<organism evidence="2 3">
    <name type="scientific">Acropora cervicornis</name>
    <name type="common">Staghorn coral</name>
    <dbReference type="NCBI Taxonomy" id="6130"/>
    <lineage>
        <taxon>Eukaryota</taxon>
        <taxon>Metazoa</taxon>
        <taxon>Cnidaria</taxon>
        <taxon>Anthozoa</taxon>
        <taxon>Hexacorallia</taxon>
        <taxon>Scleractinia</taxon>
        <taxon>Astrocoeniina</taxon>
        <taxon>Acroporidae</taxon>
        <taxon>Acropora</taxon>
    </lineage>
</organism>
<name>A0AAD9V310_ACRCE</name>
<dbReference type="AlphaFoldDB" id="A0AAD9V310"/>
<dbReference type="Proteomes" id="UP001249851">
    <property type="component" value="Unassembled WGS sequence"/>
</dbReference>
<evidence type="ECO:0000313" key="3">
    <source>
        <dbReference type="Proteomes" id="UP001249851"/>
    </source>
</evidence>
<proteinExistence type="predicted"/>
<comment type="caution">
    <text evidence="2">The sequence shown here is derived from an EMBL/GenBank/DDBJ whole genome shotgun (WGS) entry which is preliminary data.</text>
</comment>
<evidence type="ECO:0000256" key="1">
    <source>
        <dbReference type="SAM" id="MobiDB-lite"/>
    </source>
</evidence>
<protein>
    <submittedName>
        <fullName evidence="2">Uncharacterized protein</fullName>
    </submittedName>
</protein>
<sequence length="112" mass="13760">MKYENKHWKEWDRQNRNSQDEGEWAVKETRKRRSGNDAAEFLKAKCDKEMVLREKEVNLNRKEQQEKTRQFELIFEQQQVMSQAMQQQQAQQQQQNQSLQLIMTQQIKQYCH</sequence>
<feature type="compositionally biased region" description="Basic and acidic residues" evidence="1">
    <location>
        <begin position="1"/>
        <end position="28"/>
    </location>
</feature>
<dbReference type="EMBL" id="JARQWQ010000040">
    <property type="protein sequence ID" value="KAK2559351.1"/>
    <property type="molecule type" value="Genomic_DNA"/>
</dbReference>
<feature type="region of interest" description="Disordered" evidence="1">
    <location>
        <begin position="1"/>
        <end position="35"/>
    </location>
</feature>
<evidence type="ECO:0000313" key="2">
    <source>
        <dbReference type="EMBL" id="KAK2559351.1"/>
    </source>
</evidence>
<reference evidence="2" key="1">
    <citation type="journal article" date="2023" name="G3 (Bethesda)">
        <title>Whole genome assembly and annotation of the endangered Caribbean coral Acropora cervicornis.</title>
        <authorList>
            <person name="Selwyn J.D."/>
            <person name="Vollmer S.V."/>
        </authorList>
    </citation>
    <scope>NUCLEOTIDE SEQUENCE</scope>
    <source>
        <strain evidence="2">K2</strain>
    </source>
</reference>